<dbReference type="EMBL" id="MVOH01000015">
    <property type="protein sequence ID" value="PAU67220.1"/>
    <property type="molecule type" value="Genomic_DNA"/>
</dbReference>
<dbReference type="Proteomes" id="UP000218399">
    <property type="component" value="Unassembled WGS sequence"/>
</dbReference>
<accession>A0A2A2EE04</accession>
<comment type="caution">
    <text evidence="2">The sequence shown here is derived from an EMBL/GenBank/DDBJ whole genome shotgun (WGS) entry which is preliminary data.</text>
</comment>
<gene>
    <name evidence="2" type="ORF">B1526_1304</name>
</gene>
<organism evidence="2 3">
    <name type="scientific">Bifidobacterium criceti</name>
    <dbReference type="NCBI Taxonomy" id="1960969"/>
    <lineage>
        <taxon>Bacteria</taxon>
        <taxon>Bacillati</taxon>
        <taxon>Actinomycetota</taxon>
        <taxon>Actinomycetes</taxon>
        <taxon>Bifidobacteriales</taxon>
        <taxon>Bifidobacteriaceae</taxon>
        <taxon>Bifidobacterium</taxon>
    </lineage>
</organism>
<proteinExistence type="predicted"/>
<feature type="compositionally biased region" description="Polar residues" evidence="1">
    <location>
        <begin position="117"/>
        <end position="126"/>
    </location>
</feature>
<feature type="region of interest" description="Disordered" evidence="1">
    <location>
        <begin position="87"/>
        <end position="126"/>
    </location>
</feature>
<evidence type="ECO:0000256" key="1">
    <source>
        <dbReference type="SAM" id="MobiDB-lite"/>
    </source>
</evidence>
<evidence type="ECO:0000313" key="2">
    <source>
        <dbReference type="EMBL" id="PAU67220.1"/>
    </source>
</evidence>
<evidence type="ECO:0000313" key="3">
    <source>
        <dbReference type="Proteomes" id="UP000218399"/>
    </source>
</evidence>
<sequence>MGLIRGHRPKSLTLIWFWRNHRATLQYDWLHAWHSLYNPDTLPLYVAWGMFREILKDHASHCHATLANWAWIPDAADRILYAFSHSTTSARKPDWQQPTDATGHAPDPKPHDPQARHTLNQRLGIE</sequence>
<keyword evidence="3" id="KW-1185">Reference proteome</keyword>
<reference evidence="2 3" key="1">
    <citation type="journal article" date="2017" name="ISME J.">
        <title>Unveiling bifidobacterial biogeography across the mammalian branch of the tree of life.</title>
        <authorList>
            <person name="Milani C."/>
            <person name="Mangifesta M."/>
            <person name="Mancabelli L."/>
            <person name="Lugli G.A."/>
            <person name="James K."/>
            <person name="Duranti S."/>
            <person name="Turroni F."/>
            <person name="Ferrario C."/>
            <person name="Ossiprandi M.C."/>
            <person name="van Sinderen D."/>
            <person name="Ventura M."/>
        </authorList>
    </citation>
    <scope>NUCLEOTIDE SEQUENCE [LARGE SCALE GENOMIC DNA]</scope>
    <source>
        <strain evidence="3">Ham19E</strain>
    </source>
</reference>
<name>A0A2A2EE04_9BIFI</name>
<feature type="compositionally biased region" description="Basic and acidic residues" evidence="1">
    <location>
        <begin position="106"/>
        <end position="115"/>
    </location>
</feature>
<protein>
    <submittedName>
        <fullName evidence="2">Uncharacterized protein</fullName>
    </submittedName>
</protein>
<dbReference type="AlphaFoldDB" id="A0A2A2EE04"/>
<feature type="compositionally biased region" description="Polar residues" evidence="1">
    <location>
        <begin position="87"/>
        <end position="100"/>
    </location>
</feature>